<keyword evidence="3" id="KW-1185">Reference proteome</keyword>
<evidence type="ECO:0000313" key="3">
    <source>
        <dbReference type="Proteomes" id="UP001075354"/>
    </source>
</evidence>
<evidence type="ECO:0000313" key="2">
    <source>
        <dbReference type="EMBL" id="KAJ1529509.1"/>
    </source>
</evidence>
<accession>A0AAV7Y0B1</accession>
<reference evidence="2" key="1">
    <citation type="submission" date="2022-12" db="EMBL/GenBank/DDBJ databases">
        <title>Chromosome-level genome assembly of the bean flower thrips Megalurothrips usitatus.</title>
        <authorList>
            <person name="Ma L."/>
            <person name="Liu Q."/>
            <person name="Li H."/>
            <person name="Cai W."/>
        </authorList>
    </citation>
    <scope>NUCLEOTIDE SEQUENCE</scope>
    <source>
        <strain evidence="2">Cailab_2022a</strain>
    </source>
</reference>
<sequence length="137" mass="15280">MIYAVRVLVLWALVLLSGARAGYLHAPLPPPVVSYGYHTAVVTKPLVVHPPLHPPLVHPPLLHPPLVHPPLLHPPLVHPPLVHPPLVLPPPVYVKPIATSYQSFHKVDRPVYPLVVKALPLPLTYGHHYPHYPHYLH</sequence>
<feature type="chain" id="PRO_5043462562" evidence="1">
    <location>
        <begin position="22"/>
        <end position="137"/>
    </location>
</feature>
<evidence type="ECO:0000256" key="1">
    <source>
        <dbReference type="SAM" id="SignalP"/>
    </source>
</evidence>
<keyword evidence="1" id="KW-0732">Signal</keyword>
<feature type="signal peptide" evidence="1">
    <location>
        <begin position="1"/>
        <end position="21"/>
    </location>
</feature>
<comment type="caution">
    <text evidence="2">The sequence shown here is derived from an EMBL/GenBank/DDBJ whole genome shotgun (WGS) entry which is preliminary data.</text>
</comment>
<dbReference type="EMBL" id="JAPTSV010000003">
    <property type="protein sequence ID" value="KAJ1529509.1"/>
    <property type="molecule type" value="Genomic_DNA"/>
</dbReference>
<dbReference type="AlphaFoldDB" id="A0AAV7Y0B1"/>
<dbReference type="Proteomes" id="UP001075354">
    <property type="component" value="Chromosome 3"/>
</dbReference>
<organism evidence="2 3">
    <name type="scientific">Megalurothrips usitatus</name>
    <name type="common">bean blossom thrips</name>
    <dbReference type="NCBI Taxonomy" id="439358"/>
    <lineage>
        <taxon>Eukaryota</taxon>
        <taxon>Metazoa</taxon>
        <taxon>Ecdysozoa</taxon>
        <taxon>Arthropoda</taxon>
        <taxon>Hexapoda</taxon>
        <taxon>Insecta</taxon>
        <taxon>Pterygota</taxon>
        <taxon>Neoptera</taxon>
        <taxon>Paraneoptera</taxon>
        <taxon>Thysanoptera</taxon>
        <taxon>Terebrantia</taxon>
        <taxon>Thripoidea</taxon>
        <taxon>Thripidae</taxon>
        <taxon>Megalurothrips</taxon>
    </lineage>
</organism>
<name>A0AAV7Y0B1_9NEOP</name>
<proteinExistence type="predicted"/>
<gene>
    <name evidence="2" type="ORF">ONE63_006282</name>
</gene>
<protein>
    <submittedName>
        <fullName evidence="2">Uncharacterized protein</fullName>
    </submittedName>
</protein>